<gene>
    <name evidence="2" type="ORF">SNAT2548_LOCUS14410</name>
</gene>
<evidence type="ECO:0000256" key="1">
    <source>
        <dbReference type="SAM" id="MobiDB-lite"/>
    </source>
</evidence>
<feature type="region of interest" description="Disordered" evidence="1">
    <location>
        <begin position="54"/>
        <end position="88"/>
    </location>
</feature>
<feature type="compositionally biased region" description="Acidic residues" evidence="1">
    <location>
        <begin position="233"/>
        <end position="257"/>
    </location>
</feature>
<feature type="compositionally biased region" description="Basic and acidic residues" evidence="1">
    <location>
        <begin position="158"/>
        <end position="172"/>
    </location>
</feature>
<feature type="region of interest" description="Disordered" evidence="1">
    <location>
        <begin position="216"/>
        <end position="277"/>
    </location>
</feature>
<feature type="compositionally biased region" description="Low complexity" evidence="1">
    <location>
        <begin position="258"/>
        <end position="271"/>
    </location>
</feature>
<protein>
    <submittedName>
        <fullName evidence="2">Uncharacterized protein</fullName>
    </submittedName>
</protein>
<keyword evidence="3" id="KW-1185">Reference proteome</keyword>
<evidence type="ECO:0000313" key="2">
    <source>
        <dbReference type="EMBL" id="CAE7271535.1"/>
    </source>
</evidence>
<accession>A0A812MJK4</accession>
<proteinExistence type="predicted"/>
<dbReference type="EMBL" id="CAJNDS010001668">
    <property type="protein sequence ID" value="CAE7271535.1"/>
    <property type="molecule type" value="Genomic_DNA"/>
</dbReference>
<name>A0A812MJK4_9DINO</name>
<sequence length="303" mass="33133">MATASSSRGPASSEDPAAASFFRPRLWATANLPEPCSSLPAHFQDLMEVAAELEARTAKRGSTTPSKRRAKPKAPASPQSCFTPRKPRRWAPQQSCTCRRRHFRKASCAETLRHMNIRLWRQKVMEGEISSEIRSFLTRNRQVTSLPELRDALNQSPEARRREVTSLPELRDALNQSPEARRRETSEVLDTAAPTPGEVQGDQVAATQVDEDTAVEDSAVAAPMTPPSAPAESEPEEALALDEEMPPAAEEPEEAPDAVDTAMQSTEPPAWELEEEEAHLPPALHEASLIGELDVPGIQVPAA</sequence>
<comment type="caution">
    <text evidence="2">The sequence shown here is derived from an EMBL/GenBank/DDBJ whole genome shotgun (WGS) entry which is preliminary data.</text>
</comment>
<dbReference type="AlphaFoldDB" id="A0A812MJK4"/>
<feature type="region of interest" description="Disordered" evidence="1">
    <location>
        <begin position="148"/>
        <end position="203"/>
    </location>
</feature>
<dbReference type="Proteomes" id="UP000604046">
    <property type="component" value="Unassembled WGS sequence"/>
</dbReference>
<organism evidence="2 3">
    <name type="scientific">Symbiodinium natans</name>
    <dbReference type="NCBI Taxonomy" id="878477"/>
    <lineage>
        <taxon>Eukaryota</taxon>
        <taxon>Sar</taxon>
        <taxon>Alveolata</taxon>
        <taxon>Dinophyceae</taxon>
        <taxon>Suessiales</taxon>
        <taxon>Symbiodiniaceae</taxon>
        <taxon>Symbiodinium</taxon>
    </lineage>
</organism>
<evidence type="ECO:0000313" key="3">
    <source>
        <dbReference type="Proteomes" id="UP000604046"/>
    </source>
</evidence>
<reference evidence="2" key="1">
    <citation type="submission" date="2021-02" db="EMBL/GenBank/DDBJ databases">
        <authorList>
            <person name="Dougan E. K."/>
            <person name="Rhodes N."/>
            <person name="Thang M."/>
            <person name="Chan C."/>
        </authorList>
    </citation>
    <scope>NUCLEOTIDE SEQUENCE</scope>
</reference>